<comment type="caution">
    <text evidence="2">The sequence shown here is derived from an EMBL/GenBank/DDBJ whole genome shotgun (WGS) entry which is preliminary data.</text>
</comment>
<dbReference type="EMBL" id="BONJ01000020">
    <property type="protein sequence ID" value="GIG15240.1"/>
    <property type="molecule type" value="Genomic_DNA"/>
</dbReference>
<keyword evidence="3" id="KW-1185">Reference proteome</keyword>
<dbReference type="GO" id="GO:0032791">
    <property type="term" value="F:lead ion binding"/>
    <property type="evidence" value="ECO:0007669"/>
    <property type="project" value="TreeGrafter"/>
</dbReference>
<dbReference type="InterPro" id="IPR052543">
    <property type="entry name" value="HTH_Metal-responsive_Reg"/>
</dbReference>
<evidence type="ECO:0000259" key="1">
    <source>
        <dbReference type="PROSITE" id="PS50987"/>
    </source>
</evidence>
<dbReference type="InterPro" id="IPR036390">
    <property type="entry name" value="WH_DNA-bd_sf"/>
</dbReference>
<accession>A0A8J3LM87</accession>
<sequence>MYYSAVDTIASPPTYGQVLARFGHALSDPTRARLLLALREGPAYPADLADLLEVSRQNMSNHLACLRGCGLVVAVPEGRRSRYELADPRLAHALGDLLGVVLAVDPAACRAAEAGDPLPS</sequence>
<dbReference type="CDD" id="cd00090">
    <property type="entry name" value="HTH_ARSR"/>
    <property type="match status" value="1"/>
</dbReference>
<evidence type="ECO:0000313" key="2">
    <source>
        <dbReference type="EMBL" id="GIG15240.1"/>
    </source>
</evidence>
<evidence type="ECO:0000313" key="3">
    <source>
        <dbReference type="Proteomes" id="UP000660339"/>
    </source>
</evidence>
<name>A0A8J3LM87_9ACTN</name>
<dbReference type="Proteomes" id="UP000660339">
    <property type="component" value="Unassembled WGS sequence"/>
</dbReference>
<feature type="domain" description="HTH arsR-type" evidence="1">
    <location>
        <begin position="11"/>
        <end position="105"/>
    </location>
</feature>
<dbReference type="InterPro" id="IPR011991">
    <property type="entry name" value="ArsR-like_HTH"/>
</dbReference>
<protein>
    <submittedName>
        <fullName evidence="2">Transcriptional regulator</fullName>
    </submittedName>
</protein>
<reference evidence="2" key="1">
    <citation type="submission" date="2021-01" db="EMBL/GenBank/DDBJ databases">
        <title>Whole genome shotgun sequence of Catellatospora methionotrophica NBRC 14553.</title>
        <authorList>
            <person name="Komaki H."/>
            <person name="Tamura T."/>
        </authorList>
    </citation>
    <scope>NUCLEOTIDE SEQUENCE</scope>
    <source>
        <strain evidence="2">NBRC 14553</strain>
    </source>
</reference>
<dbReference type="Pfam" id="PF01022">
    <property type="entry name" value="HTH_5"/>
    <property type="match status" value="1"/>
</dbReference>
<dbReference type="InterPro" id="IPR036388">
    <property type="entry name" value="WH-like_DNA-bd_sf"/>
</dbReference>
<gene>
    <name evidence="2" type="ORF">Cme02nite_35720</name>
</gene>
<organism evidence="2 3">
    <name type="scientific">Catellatospora methionotrophica</name>
    <dbReference type="NCBI Taxonomy" id="121620"/>
    <lineage>
        <taxon>Bacteria</taxon>
        <taxon>Bacillati</taxon>
        <taxon>Actinomycetota</taxon>
        <taxon>Actinomycetes</taxon>
        <taxon>Micromonosporales</taxon>
        <taxon>Micromonosporaceae</taxon>
        <taxon>Catellatospora</taxon>
    </lineage>
</organism>
<dbReference type="GO" id="GO:0097063">
    <property type="term" value="F:cadmium ion sensor activity"/>
    <property type="evidence" value="ECO:0007669"/>
    <property type="project" value="TreeGrafter"/>
</dbReference>
<dbReference type="Gene3D" id="1.10.10.10">
    <property type="entry name" value="Winged helix-like DNA-binding domain superfamily/Winged helix DNA-binding domain"/>
    <property type="match status" value="1"/>
</dbReference>
<dbReference type="InterPro" id="IPR001845">
    <property type="entry name" value="HTH_ArsR_DNA-bd_dom"/>
</dbReference>
<dbReference type="SUPFAM" id="SSF46785">
    <property type="entry name" value="Winged helix' DNA-binding domain"/>
    <property type="match status" value="1"/>
</dbReference>
<dbReference type="SMART" id="SM00418">
    <property type="entry name" value="HTH_ARSR"/>
    <property type="match status" value="1"/>
</dbReference>
<proteinExistence type="predicted"/>
<dbReference type="GO" id="GO:0003677">
    <property type="term" value="F:DNA binding"/>
    <property type="evidence" value="ECO:0007669"/>
    <property type="project" value="TreeGrafter"/>
</dbReference>
<dbReference type="PANTHER" id="PTHR39168:SF2">
    <property type="entry name" value="HTH-TYPE TRANSCRIPTIONAL REGULATOR CMTR"/>
    <property type="match status" value="1"/>
</dbReference>
<dbReference type="PRINTS" id="PR00778">
    <property type="entry name" value="HTHARSR"/>
</dbReference>
<dbReference type="GO" id="GO:0003700">
    <property type="term" value="F:DNA-binding transcription factor activity"/>
    <property type="evidence" value="ECO:0007669"/>
    <property type="project" value="InterPro"/>
</dbReference>
<dbReference type="AlphaFoldDB" id="A0A8J3LM87"/>
<dbReference type="PANTHER" id="PTHR39168">
    <property type="entry name" value="TRANSCRIPTIONAL REGULATOR-RELATED"/>
    <property type="match status" value="1"/>
</dbReference>
<dbReference type="GO" id="GO:0046686">
    <property type="term" value="P:response to cadmium ion"/>
    <property type="evidence" value="ECO:0007669"/>
    <property type="project" value="TreeGrafter"/>
</dbReference>
<dbReference type="GO" id="GO:0010288">
    <property type="term" value="P:response to lead ion"/>
    <property type="evidence" value="ECO:0007669"/>
    <property type="project" value="TreeGrafter"/>
</dbReference>
<dbReference type="PROSITE" id="PS50987">
    <property type="entry name" value="HTH_ARSR_2"/>
    <property type="match status" value="1"/>
</dbReference>
<dbReference type="NCBIfam" id="NF033788">
    <property type="entry name" value="HTH_metalloreg"/>
    <property type="match status" value="1"/>
</dbReference>